<evidence type="ECO:0000313" key="1">
    <source>
        <dbReference type="EMBL" id="RYN55575.1"/>
    </source>
</evidence>
<proteinExistence type="predicted"/>
<dbReference type="EMBL" id="PDXA01000008">
    <property type="protein sequence ID" value="RYN55575.1"/>
    <property type="molecule type" value="Genomic_DNA"/>
</dbReference>
<gene>
    <name evidence="1" type="ORF">AA0114_g3130</name>
</gene>
<dbReference type="AlphaFoldDB" id="A0A4Q4MMZ1"/>
<dbReference type="Proteomes" id="UP000292402">
    <property type="component" value="Unassembled WGS sequence"/>
</dbReference>
<reference evidence="2" key="1">
    <citation type="journal article" date="2019" name="bioRxiv">
        <title>Genomics, evolutionary history and diagnostics of the Alternaria alternata species group including apple and Asian pear pathotypes.</title>
        <authorList>
            <person name="Armitage A.D."/>
            <person name="Cockerton H.M."/>
            <person name="Sreenivasaprasad S."/>
            <person name="Woodhall J.W."/>
            <person name="Lane C.R."/>
            <person name="Harrison R.J."/>
            <person name="Clarkson J.P."/>
        </authorList>
    </citation>
    <scope>NUCLEOTIDE SEQUENCE [LARGE SCALE GENOMIC DNA]</scope>
    <source>
        <strain evidence="2">FERA 1082</strain>
    </source>
</reference>
<accession>A0A4Q4MMZ1</accession>
<comment type="caution">
    <text evidence="1">The sequence shown here is derived from an EMBL/GenBank/DDBJ whole genome shotgun (WGS) entry which is preliminary data.</text>
</comment>
<organism evidence="1 2">
    <name type="scientific">Alternaria tenuissima</name>
    <dbReference type="NCBI Taxonomy" id="119927"/>
    <lineage>
        <taxon>Eukaryota</taxon>
        <taxon>Fungi</taxon>
        <taxon>Dikarya</taxon>
        <taxon>Ascomycota</taxon>
        <taxon>Pezizomycotina</taxon>
        <taxon>Dothideomycetes</taxon>
        <taxon>Pleosporomycetidae</taxon>
        <taxon>Pleosporales</taxon>
        <taxon>Pleosporineae</taxon>
        <taxon>Pleosporaceae</taxon>
        <taxon>Alternaria</taxon>
        <taxon>Alternaria sect. Alternaria</taxon>
        <taxon>Alternaria alternata complex</taxon>
    </lineage>
</organism>
<evidence type="ECO:0000313" key="2">
    <source>
        <dbReference type="Proteomes" id="UP000292402"/>
    </source>
</evidence>
<sequence length="231" mass="26774">MVLLLELPREVRNNMFAHLIRASQDLSSILKVNRQLAKECIEEVTFYHQKHLTQMTSDLRIRFPQIDFEFNVPQKGDGLLAITTMTLSLPVSPQNIRNPITLGMSLAEVLRMRRLPLTETLKIVLQPQRMPAPQRIPEKSQPNNHHTSVHMIRYLGQFIVRKFVDRDEEVGEESVGRVIVCWDAGVNETALWRGLLRRIPPLTVQQSSCFGLDDWDEDGEEIVLWWRKDDA</sequence>
<protein>
    <submittedName>
        <fullName evidence="1">Uncharacterized protein</fullName>
    </submittedName>
</protein>
<name>A0A4Q4MMZ1_9PLEO</name>